<dbReference type="EC" id="2.7.1.71" evidence="1"/>
<dbReference type="OrthoDB" id="7210594at2"/>
<sequence>MTTALAAKQPTPQDGLRVLVIGTSGSGKSTFASRLAQATKLEYFDLDVMNWRPGWYGRSTEEPSLFLADVEEAVARPNWVLAGNYAITRPITLPRLTHLVWLDLPLGRVMRQVIMRSIQRASSGKDVFPGCRETWGRMLDPEHPIRWALSTHKGRRPRHQAMAEQIAASGGTILRCTDQASVTAAHHLLVGEARVRSAA</sequence>
<reference evidence="1" key="1">
    <citation type="journal article" date="2018" name="Genome Announc.">
        <title>Draft Genome Sequence of "Candidatus Phycosocius bacilliformis," an Alphaproteobacterial Ectosymbiont of the Hydrocarbon-Producing Green Alga Botryococcus braunii.</title>
        <authorList>
            <person name="Tanabe Y."/>
            <person name="Yamaguchi H."/>
            <person name="Watanabe M.M."/>
        </authorList>
    </citation>
    <scope>NUCLEOTIDE SEQUENCE [LARGE SCALE GENOMIC DNA]</scope>
    <source>
        <strain evidence="1">BOTRYCO-2</strain>
    </source>
</reference>
<keyword evidence="1" id="KW-0418">Kinase</keyword>
<proteinExistence type="predicted"/>
<dbReference type="AlphaFoldDB" id="A0A2P2EE63"/>
<dbReference type="Gene3D" id="3.40.50.300">
    <property type="entry name" value="P-loop containing nucleotide triphosphate hydrolases"/>
    <property type="match status" value="1"/>
</dbReference>
<dbReference type="SUPFAM" id="SSF52540">
    <property type="entry name" value="P-loop containing nucleoside triphosphate hydrolases"/>
    <property type="match status" value="1"/>
</dbReference>
<dbReference type="RefSeq" id="WP_108986226.1">
    <property type="nucleotide sequence ID" value="NZ_BFBR01000012.1"/>
</dbReference>
<dbReference type="EMBL" id="BFBR01000012">
    <property type="protein sequence ID" value="GBF59344.1"/>
    <property type="molecule type" value="Genomic_DNA"/>
</dbReference>
<comment type="caution">
    <text evidence="1">The sequence shown here is derived from an EMBL/GenBank/DDBJ whole genome shotgun (WGS) entry which is preliminary data.</text>
</comment>
<dbReference type="InterPro" id="IPR027417">
    <property type="entry name" value="P-loop_NTPase"/>
</dbReference>
<accession>A0A2P2EE63</accession>
<keyword evidence="2" id="KW-1185">Reference proteome</keyword>
<dbReference type="Proteomes" id="UP000245086">
    <property type="component" value="Unassembled WGS sequence"/>
</dbReference>
<evidence type="ECO:0000313" key="2">
    <source>
        <dbReference type="Proteomes" id="UP000245086"/>
    </source>
</evidence>
<evidence type="ECO:0000313" key="1">
    <source>
        <dbReference type="EMBL" id="GBF59344.1"/>
    </source>
</evidence>
<dbReference type="PANTHER" id="PTHR37816:SF1">
    <property type="entry name" value="TOXIN"/>
    <property type="match status" value="1"/>
</dbReference>
<dbReference type="InterPro" id="IPR052922">
    <property type="entry name" value="Cytidylate_Kinase-2"/>
</dbReference>
<organism evidence="1 2">
    <name type="scientific">Candidatus Phycosocius bacilliformis</name>
    <dbReference type="NCBI Taxonomy" id="1445552"/>
    <lineage>
        <taxon>Bacteria</taxon>
        <taxon>Pseudomonadati</taxon>
        <taxon>Pseudomonadota</taxon>
        <taxon>Alphaproteobacteria</taxon>
        <taxon>Caulobacterales</taxon>
        <taxon>Caulobacterales incertae sedis</taxon>
        <taxon>Candidatus Phycosocius</taxon>
    </lineage>
</organism>
<keyword evidence="1" id="KW-0808">Transferase</keyword>
<dbReference type="GO" id="GO:0004765">
    <property type="term" value="F:shikimate kinase activity"/>
    <property type="evidence" value="ECO:0007669"/>
    <property type="project" value="UniProtKB-EC"/>
</dbReference>
<protein>
    <submittedName>
        <fullName evidence="1">Shikimate kinase</fullName>
        <ecNumber evidence="1">2.7.1.71</ecNumber>
    </submittedName>
</protein>
<name>A0A2P2EE63_9PROT</name>
<gene>
    <name evidence="1" type="primary">aroK_2</name>
    <name evidence="1" type="ORF">PbB2_03039</name>
</gene>
<dbReference type="PANTHER" id="PTHR37816">
    <property type="entry name" value="YALI0E33011P"/>
    <property type="match status" value="1"/>
</dbReference>